<dbReference type="GeneID" id="58226926"/>
<keyword evidence="1" id="KW-0812">Transmembrane</keyword>
<proteinExistence type="predicted"/>
<dbReference type="Proteomes" id="UP000033664">
    <property type="component" value="Unassembled WGS sequence"/>
</dbReference>
<feature type="transmembrane region" description="Helical" evidence="1">
    <location>
        <begin position="300"/>
        <end position="320"/>
    </location>
</feature>
<name>A0A0F4Q468_9GAMM</name>
<dbReference type="RefSeq" id="WP_045978917.1">
    <property type="nucleotide sequence ID" value="NZ_JXXY01000005.1"/>
</dbReference>
<dbReference type="EMBL" id="JXXZ01000001">
    <property type="protein sequence ID" value="KJZ02165.1"/>
    <property type="molecule type" value="Genomic_DNA"/>
</dbReference>
<reference evidence="2" key="1">
    <citation type="journal article" date="2015" name="BMC Genomics">
        <title>Genome mining reveals unlocked bioactive potential of marine Gram-negative bacteria.</title>
        <authorList>
            <person name="Machado H."/>
            <person name="Sonnenschein E.C."/>
            <person name="Melchiorsen J."/>
            <person name="Gram L."/>
        </authorList>
    </citation>
    <scope>NUCLEOTIDE SEQUENCE [LARGE SCALE GENOMIC DNA]</scope>
    <source>
        <strain evidence="2">S3137</strain>
    </source>
</reference>
<feature type="transmembrane region" description="Helical" evidence="1">
    <location>
        <begin position="270"/>
        <end position="288"/>
    </location>
</feature>
<evidence type="ECO:0000313" key="3">
    <source>
        <dbReference type="Proteomes" id="UP000033664"/>
    </source>
</evidence>
<gene>
    <name evidence="2" type="ORF">TW72_00295</name>
</gene>
<accession>A0A0F4Q468</accession>
<evidence type="ECO:0000256" key="1">
    <source>
        <dbReference type="SAM" id="Phobius"/>
    </source>
</evidence>
<evidence type="ECO:0000313" key="2">
    <source>
        <dbReference type="EMBL" id="KJZ02165.1"/>
    </source>
</evidence>
<protein>
    <submittedName>
        <fullName evidence="2">Uncharacterized protein</fullName>
    </submittedName>
</protein>
<comment type="caution">
    <text evidence="2">The sequence shown here is derived from an EMBL/GenBank/DDBJ whole genome shotgun (WGS) entry which is preliminary data.</text>
</comment>
<dbReference type="AlphaFoldDB" id="A0A0F4Q468"/>
<keyword evidence="3" id="KW-1185">Reference proteome</keyword>
<dbReference type="PATRIC" id="fig|151081.8.peg.1238"/>
<dbReference type="OrthoDB" id="6398263at2"/>
<organism evidence="2 3">
    <name type="scientific">Pseudoalteromonas ruthenica</name>
    <dbReference type="NCBI Taxonomy" id="151081"/>
    <lineage>
        <taxon>Bacteria</taxon>
        <taxon>Pseudomonadati</taxon>
        <taxon>Pseudomonadota</taxon>
        <taxon>Gammaproteobacteria</taxon>
        <taxon>Alteromonadales</taxon>
        <taxon>Pseudoalteromonadaceae</taxon>
        <taxon>Pseudoalteromonas</taxon>
    </lineage>
</organism>
<sequence>MALEIVICFDPVTKEVVKCKEGKGNKAFESDNSHLKSTEIITSGTPYIVRSDYSGPLPPPSGQQQAIFRELSMLPAQSRRNIAAMLRDYNSDLLTALSDFQSEILVPYMKQNSHGILGSGATSVEARSSNFVKLANKYSESLKEIRRAHKSGVPKYHVVALEQKAFSIYKELQTTFRAELQRFMNINKASKRGTIWSNPNRGINTAKSTRHSANLNIKTTKEFQKIKRLEQSAKWLGNTMILLDGGLRANKVYEDYENGKDWHRTLATEMTAFGVSTAFGIGIATVVTNTLSATLMLTPYGWVIALGIGLYLGFQASVLGNKYGKKLSEHVYDRKMPSGVNF</sequence>
<keyword evidence="1" id="KW-0472">Membrane</keyword>
<keyword evidence="1" id="KW-1133">Transmembrane helix</keyword>